<name>Q2NAP2_ERYLH</name>
<evidence type="ECO:0000256" key="4">
    <source>
        <dbReference type="ARBA" id="ARBA00032089"/>
    </source>
</evidence>
<evidence type="ECO:0000313" key="10">
    <source>
        <dbReference type="Proteomes" id="UP000008808"/>
    </source>
</evidence>
<dbReference type="PIRSF" id="PIRSF038471">
    <property type="entry name" value="MreC"/>
    <property type="match status" value="1"/>
</dbReference>
<proteinExistence type="inferred from homology"/>
<evidence type="ECO:0000256" key="1">
    <source>
        <dbReference type="ARBA" id="ARBA00009369"/>
    </source>
</evidence>
<evidence type="ECO:0000256" key="7">
    <source>
        <dbReference type="SAM" id="Phobius"/>
    </source>
</evidence>
<dbReference type="Gene3D" id="2.40.10.340">
    <property type="entry name" value="Rod shape-determining protein MreC, domain 1"/>
    <property type="match status" value="1"/>
</dbReference>
<keyword evidence="7" id="KW-1133">Transmembrane helix</keyword>
<dbReference type="Gene3D" id="2.40.10.350">
    <property type="entry name" value="Rod shape-determining protein MreC, domain 2"/>
    <property type="match status" value="1"/>
</dbReference>
<dbReference type="GO" id="GO:0008360">
    <property type="term" value="P:regulation of cell shape"/>
    <property type="evidence" value="ECO:0007669"/>
    <property type="project" value="UniProtKB-KW"/>
</dbReference>
<gene>
    <name evidence="9" type="ordered locus">ELI_05785</name>
</gene>
<dbReference type="GO" id="GO:0005886">
    <property type="term" value="C:plasma membrane"/>
    <property type="evidence" value="ECO:0007669"/>
    <property type="project" value="TreeGrafter"/>
</dbReference>
<accession>Q2NAP2</accession>
<dbReference type="HOGENOM" id="CLU_042663_0_0_5"/>
<dbReference type="eggNOG" id="COG1792">
    <property type="taxonomic scope" value="Bacteria"/>
</dbReference>
<evidence type="ECO:0000256" key="2">
    <source>
        <dbReference type="ARBA" id="ARBA00013855"/>
    </source>
</evidence>
<dbReference type="InterPro" id="IPR042175">
    <property type="entry name" value="Cell/Rod_MreC_2"/>
</dbReference>
<evidence type="ECO:0000256" key="6">
    <source>
        <dbReference type="SAM" id="Coils"/>
    </source>
</evidence>
<reference evidence="10" key="1">
    <citation type="journal article" date="2009" name="J. Bacteriol.">
        <title>Complete genome sequence of Erythrobacter litoralis HTCC2594.</title>
        <authorList>
            <person name="Oh H.M."/>
            <person name="Giovannoni S.J."/>
            <person name="Ferriera S."/>
            <person name="Johnson J."/>
            <person name="Cho J.C."/>
        </authorList>
    </citation>
    <scope>NUCLEOTIDE SEQUENCE [LARGE SCALE GENOMIC DNA]</scope>
    <source>
        <strain evidence="10">HTCC2594</strain>
    </source>
</reference>
<dbReference type="InterPro" id="IPR007221">
    <property type="entry name" value="MreC"/>
</dbReference>
<dbReference type="KEGG" id="eli:ELI_05785"/>
<keyword evidence="3 5" id="KW-0133">Cell shape</keyword>
<dbReference type="Pfam" id="PF04085">
    <property type="entry name" value="MreC"/>
    <property type="match status" value="1"/>
</dbReference>
<organism evidence="9 10">
    <name type="scientific">Erythrobacter litoralis (strain HTCC2594)</name>
    <dbReference type="NCBI Taxonomy" id="314225"/>
    <lineage>
        <taxon>Bacteria</taxon>
        <taxon>Pseudomonadati</taxon>
        <taxon>Pseudomonadota</taxon>
        <taxon>Alphaproteobacteria</taxon>
        <taxon>Sphingomonadales</taxon>
        <taxon>Erythrobacteraceae</taxon>
        <taxon>Erythrobacter/Porphyrobacter group</taxon>
        <taxon>Erythrobacter</taxon>
    </lineage>
</organism>
<comment type="similarity">
    <text evidence="1 5">Belongs to the MreC family.</text>
</comment>
<keyword evidence="10" id="KW-1185">Reference proteome</keyword>
<feature type="domain" description="Rod shape-determining protein MreC beta-barrel core" evidence="8">
    <location>
        <begin position="136"/>
        <end position="275"/>
    </location>
</feature>
<protein>
    <recommendedName>
        <fullName evidence="2 5">Cell shape-determining protein MreC</fullName>
    </recommendedName>
    <alternativeName>
        <fullName evidence="4 5">Cell shape protein MreC</fullName>
    </alternativeName>
</protein>
<dbReference type="EMBL" id="CP000157">
    <property type="protein sequence ID" value="ABC63249.1"/>
    <property type="molecule type" value="Genomic_DNA"/>
</dbReference>
<sequence>MAPPSSRRSGHSRRAQYGQFTGYVIAAIGAVIGAVLLLVSLLSPNAFSGLRGGAAEVVAPPGRATAVARDEGQSFIEAVQGYLEAGSQNATLRREVELARIRLAEAKALEQENDRLRALLEIADRDAPPIAVTRLVGSSAASTRRFAYIGAGSADGVQPGMPVRAPRGFVGRVLEVSDNTARVLLLTDSESVVPVRRVKDNVAAFAEGRGDGLINIRLINLGINPLKKGDIFVTSGAGGFFRPNVAVAMVDQITDDGAIARIISDPAATDFVSVEQIWEEQTVESARVPIEEELGDDGAGE</sequence>
<dbReference type="AlphaFoldDB" id="Q2NAP2"/>
<keyword evidence="7" id="KW-0812">Transmembrane</keyword>
<keyword evidence="7" id="KW-0472">Membrane</keyword>
<evidence type="ECO:0000256" key="5">
    <source>
        <dbReference type="PIRNR" id="PIRNR038471"/>
    </source>
</evidence>
<dbReference type="STRING" id="314225.ELI_05785"/>
<evidence type="ECO:0000259" key="8">
    <source>
        <dbReference type="Pfam" id="PF04085"/>
    </source>
</evidence>
<dbReference type="NCBIfam" id="NF010513">
    <property type="entry name" value="PRK13922.12-3"/>
    <property type="match status" value="1"/>
</dbReference>
<feature type="transmembrane region" description="Helical" evidence="7">
    <location>
        <begin position="20"/>
        <end position="42"/>
    </location>
</feature>
<comment type="function">
    <text evidence="5">Involved in formation and maintenance of cell shape.</text>
</comment>
<feature type="coiled-coil region" evidence="6">
    <location>
        <begin position="89"/>
        <end position="126"/>
    </location>
</feature>
<dbReference type="OrthoDB" id="8478127at2"/>
<keyword evidence="6" id="KW-0175">Coiled coil</keyword>
<dbReference type="InterPro" id="IPR055342">
    <property type="entry name" value="MreC_beta-barrel_core"/>
</dbReference>
<dbReference type="Proteomes" id="UP000008808">
    <property type="component" value="Chromosome"/>
</dbReference>
<dbReference type="RefSeq" id="WP_011414085.1">
    <property type="nucleotide sequence ID" value="NC_007722.1"/>
</dbReference>
<dbReference type="PANTHER" id="PTHR34138:SF1">
    <property type="entry name" value="CELL SHAPE-DETERMINING PROTEIN MREC"/>
    <property type="match status" value="1"/>
</dbReference>
<evidence type="ECO:0000256" key="3">
    <source>
        <dbReference type="ARBA" id="ARBA00022960"/>
    </source>
</evidence>
<evidence type="ECO:0000313" key="9">
    <source>
        <dbReference type="EMBL" id="ABC63249.1"/>
    </source>
</evidence>
<dbReference type="PANTHER" id="PTHR34138">
    <property type="entry name" value="CELL SHAPE-DETERMINING PROTEIN MREC"/>
    <property type="match status" value="1"/>
</dbReference>
<dbReference type="InterPro" id="IPR042177">
    <property type="entry name" value="Cell/Rod_1"/>
</dbReference>